<dbReference type="Proteomes" id="UP000028838">
    <property type="component" value="Unassembled WGS sequence"/>
</dbReference>
<dbReference type="AlphaFoldDB" id="A0A086JJK3"/>
<evidence type="ECO:0000313" key="2">
    <source>
        <dbReference type="Proteomes" id="UP000028838"/>
    </source>
</evidence>
<sequence length="129" mass="14100">MGAVGVRETSRKERKHRGGGKFEFIGEKRCVCGLCYECKGVESGCTKATETVEMRQVEDRGETSTRTTFFATPVTQMTTGATRLSCRLSQKAWKSPLVCPRGGRSDARLATGVAAVSSRQHRPSPLRTT</sequence>
<evidence type="ECO:0000313" key="1">
    <source>
        <dbReference type="EMBL" id="KFG32321.1"/>
    </source>
</evidence>
<proteinExistence type="predicted"/>
<accession>A0A086JJK3</accession>
<organism evidence="1 2">
    <name type="scientific">Toxoplasma gondii FOU</name>
    <dbReference type="NCBI Taxonomy" id="943167"/>
    <lineage>
        <taxon>Eukaryota</taxon>
        <taxon>Sar</taxon>
        <taxon>Alveolata</taxon>
        <taxon>Apicomplexa</taxon>
        <taxon>Conoidasida</taxon>
        <taxon>Coccidia</taxon>
        <taxon>Eucoccidiorida</taxon>
        <taxon>Eimeriorina</taxon>
        <taxon>Sarcocystidae</taxon>
        <taxon>Toxoplasma</taxon>
    </lineage>
</organism>
<dbReference type="EMBL" id="AEYH02003004">
    <property type="protein sequence ID" value="KFG32321.1"/>
    <property type="molecule type" value="Genomic_DNA"/>
</dbReference>
<dbReference type="VEuPathDB" id="ToxoDB:TGFOU_207065"/>
<reference evidence="1 2" key="1">
    <citation type="submission" date="2014-07" db="EMBL/GenBank/DDBJ databases">
        <authorList>
            <person name="Sibley D."/>
            <person name="Venepally P."/>
            <person name="Karamycheva S."/>
            <person name="Hadjithomas M."/>
            <person name="Khan A."/>
            <person name="Brunk B."/>
            <person name="Roos D."/>
            <person name="Caler E."/>
            <person name="Lorenzi H."/>
        </authorList>
    </citation>
    <scope>NUCLEOTIDE SEQUENCE [LARGE SCALE GENOMIC DNA]</scope>
    <source>
        <strain evidence="1 2">FOU</strain>
    </source>
</reference>
<comment type="caution">
    <text evidence="1">The sequence shown here is derived from an EMBL/GenBank/DDBJ whole genome shotgun (WGS) entry which is preliminary data.</text>
</comment>
<protein>
    <submittedName>
        <fullName evidence="1">Uncharacterized protein</fullName>
    </submittedName>
</protein>
<gene>
    <name evidence="1" type="ORF">TGFOU_207065</name>
</gene>
<name>A0A086JJK3_TOXGO</name>